<reference evidence="2 3" key="1">
    <citation type="submission" date="2020-07" db="EMBL/GenBank/DDBJ databases">
        <title>Sequencing the genomes of 1000 actinobacteria strains.</title>
        <authorList>
            <person name="Klenk H.-P."/>
        </authorList>
    </citation>
    <scope>NUCLEOTIDE SEQUENCE [LARGE SCALE GENOMIC DNA]</scope>
    <source>
        <strain evidence="2 3">DSM 23987</strain>
    </source>
</reference>
<feature type="compositionally biased region" description="Low complexity" evidence="1">
    <location>
        <begin position="100"/>
        <end position="136"/>
    </location>
</feature>
<sequence length="426" mass="43336">MTPSPKGLLRLPGRRVAKAALSVTSVLAVTAAVGGGVAAIASGHSLGSPSAQSGHQTLPSGSATTELQMQKVMAISRAGARTANGGAIWVQHTRNRMTRTTPPTSTTSSTTSSTPTSSTTTPSTTAASSSAFPGPASTGIPTGTALSAYTGPCTISSGTVVIDSKDLTNKCPASGQGLYVNGTANVTITKSKFAGVYVESPNARVSIADSEGNGGNQVTYSTITSYPGAGVAAPKPSFMLSLLRVNVHGGRNPLECVASCKVKDSWLHTPYFQQSSGAHQQAILNSGGGSNSNIWIEHNTLSCDGTEGCTADLSLFGDFAVASDVTITGNLFKAHPEAYYYCATFGYNPGKAFPNPDHIVVTNNVFEKGSTGVAGSAAVSSRTSQGKCGQAYSSVSWRRAASGGTGNVWSGNTYDDKSVIAEPATG</sequence>
<comment type="caution">
    <text evidence="2">The sequence shown here is derived from an EMBL/GenBank/DDBJ whole genome shotgun (WGS) entry which is preliminary data.</text>
</comment>
<dbReference type="RefSeq" id="WP_179421729.1">
    <property type="nucleotide sequence ID" value="NZ_JACCAB010000001.1"/>
</dbReference>
<dbReference type="Proteomes" id="UP000573599">
    <property type="component" value="Unassembled WGS sequence"/>
</dbReference>
<evidence type="ECO:0000313" key="2">
    <source>
        <dbReference type="EMBL" id="NYG07375.1"/>
    </source>
</evidence>
<dbReference type="InterPro" id="IPR011050">
    <property type="entry name" value="Pectin_lyase_fold/virulence"/>
</dbReference>
<keyword evidence="3" id="KW-1185">Reference proteome</keyword>
<protein>
    <recommendedName>
        <fullName evidence="4">Pectate lyase</fullName>
    </recommendedName>
</protein>
<organism evidence="2 3">
    <name type="scientific">Pedococcus badiiscoriae</name>
    <dbReference type="NCBI Taxonomy" id="642776"/>
    <lineage>
        <taxon>Bacteria</taxon>
        <taxon>Bacillati</taxon>
        <taxon>Actinomycetota</taxon>
        <taxon>Actinomycetes</taxon>
        <taxon>Micrococcales</taxon>
        <taxon>Intrasporangiaceae</taxon>
        <taxon>Pedococcus</taxon>
    </lineage>
</organism>
<feature type="region of interest" description="Disordered" evidence="1">
    <location>
        <begin position="91"/>
        <end position="136"/>
    </location>
</feature>
<dbReference type="AlphaFoldDB" id="A0A852WMA7"/>
<proteinExistence type="predicted"/>
<evidence type="ECO:0000313" key="3">
    <source>
        <dbReference type="Proteomes" id="UP000573599"/>
    </source>
</evidence>
<evidence type="ECO:0008006" key="4">
    <source>
        <dbReference type="Google" id="ProtNLM"/>
    </source>
</evidence>
<dbReference type="EMBL" id="JACCAB010000001">
    <property type="protein sequence ID" value="NYG07375.1"/>
    <property type="molecule type" value="Genomic_DNA"/>
</dbReference>
<evidence type="ECO:0000256" key="1">
    <source>
        <dbReference type="SAM" id="MobiDB-lite"/>
    </source>
</evidence>
<dbReference type="SUPFAM" id="SSF51126">
    <property type="entry name" value="Pectin lyase-like"/>
    <property type="match status" value="1"/>
</dbReference>
<name>A0A852WMA7_9MICO</name>
<accession>A0A852WMA7</accession>
<gene>
    <name evidence="2" type="ORF">BJ986_001862</name>
</gene>